<name>A0A3N2B9I9_9MICO</name>
<reference evidence="3 4" key="1">
    <citation type="submission" date="2018-11" db="EMBL/GenBank/DDBJ databases">
        <title>Sequencing the genomes of 1000 actinobacteria strains.</title>
        <authorList>
            <person name="Klenk H.-P."/>
        </authorList>
    </citation>
    <scope>NUCLEOTIDE SEQUENCE [LARGE SCALE GENOMIC DNA]</scope>
    <source>
        <strain evidence="3 4">DSM 11294</strain>
    </source>
</reference>
<comment type="caution">
    <text evidence="3">The sequence shown here is derived from an EMBL/GenBank/DDBJ whole genome shotgun (WGS) entry which is preliminary data.</text>
</comment>
<sequence>MKLEIAVHDVAGIRTALDGGADRIELCQALTLGGLTPSRGVMEEAHQSGVEFRVLIRPRGGGYQYTGSEVSAAVHDIAVACEAGASGVIIGALTDDGLDRPAVAAMVEAAAGRTVIVHRCVDVLLDSGAVTPAGLASTLRELGVDGVLTSGGAPRAIDGIGVITELAGAADGELEIVVGGGVRAEHISSFRHTGVSAIHLSASVATTAGPAGPGGGEDQILVTSTPLVEAARAALDRQTSSG</sequence>
<evidence type="ECO:0000313" key="3">
    <source>
        <dbReference type="EMBL" id="ROR71802.1"/>
    </source>
</evidence>
<dbReference type="PANTHER" id="PTHR12598:SF0">
    <property type="entry name" value="COPPER HOMEOSTASIS PROTEIN CUTC HOMOLOG"/>
    <property type="match status" value="1"/>
</dbReference>
<dbReference type="PANTHER" id="PTHR12598">
    <property type="entry name" value="COPPER HOMEOSTASIS PROTEIN CUTC"/>
    <property type="match status" value="1"/>
</dbReference>
<proteinExistence type="inferred from homology"/>
<keyword evidence="2" id="KW-0963">Cytoplasm</keyword>
<dbReference type="SUPFAM" id="SSF110395">
    <property type="entry name" value="CutC-like"/>
    <property type="match status" value="1"/>
</dbReference>
<evidence type="ECO:0000256" key="2">
    <source>
        <dbReference type="HAMAP-Rule" id="MF_00795"/>
    </source>
</evidence>
<dbReference type="GO" id="GO:0005507">
    <property type="term" value="F:copper ion binding"/>
    <property type="evidence" value="ECO:0007669"/>
    <property type="project" value="TreeGrafter"/>
</dbReference>
<evidence type="ECO:0000313" key="4">
    <source>
        <dbReference type="Proteomes" id="UP000280668"/>
    </source>
</evidence>
<dbReference type="OrthoDB" id="9815677at2"/>
<dbReference type="AlphaFoldDB" id="A0A3N2B9I9"/>
<dbReference type="InterPro" id="IPR036822">
    <property type="entry name" value="CutC-like_dom_sf"/>
</dbReference>
<gene>
    <name evidence="2" type="primary">cutC</name>
    <name evidence="3" type="ORF">EDD31_0140</name>
</gene>
<dbReference type="HAMAP" id="MF_00795">
    <property type="entry name" value="CutC"/>
    <property type="match status" value="1"/>
</dbReference>
<comment type="caution">
    <text evidence="2">Once thought to be involved in copper homeostasis, experiments in E.coli have shown this is not the case.</text>
</comment>
<dbReference type="RefSeq" id="WP_123302472.1">
    <property type="nucleotide sequence ID" value="NZ_RKHK01000001.1"/>
</dbReference>
<dbReference type="GO" id="GO:0005737">
    <property type="term" value="C:cytoplasm"/>
    <property type="evidence" value="ECO:0007669"/>
    <property type="project" value="UniProtKB-SubCell"/>
</dbReference>
<dbReference type="Proteomes" id="UP000280668">
    <property type="component" value="Unassembled WGS sequence"/>
</dbReference>
<evidence type="ECO:0000256" key="1">
    <source>
        <dbReference type="ARBA" id="ARBA00007768"/>
    </source>
</evidence>
<dbReference type="InterPro" id="IPR005627">
    <property type="entry name" value="CutC-like"/>
</dbReference>
<organism evidence="3 4">
    <name type="scientific">Bogoriella caseilytica</name>
    <dbReference type="NCBI Taxonomy" id="56055"/>
    <lineage>
        <taxon>Bacteria</taxon>
        <taxon>Bacillati</taxon>
        <taxon>Actinomycetota</taxon>
        <taxon>Actinomycetes</taxon>
        <taxon>Micrococcales</taxon>
        <taxon>Bogoriellaceae</taxon>
        <taxon>Bogoriella</taxon>
    </lineage>
</organism>
<dbReference type="Pfam" id="PF03932">
    <property type="entry name" value="CutC"/>
    <property type="match status" value="1"/>
</dbReference>
<dbReference type="EMBL" id="RKHK01000001">
    <property type="protein sequence ID" value="ROR71802.1"/>
    <property type="molecule type" value="Genomic_DNA"/>
</dbReference>
<comment type="subcellular location">
    <subcellularLocation>
        <location evidence="2">Cytoplasm</location>
    </subcellularLocation>
</comment>
<keyword evidence="4" id="KW-1185">Reference proteome</keyword>
<protein>
    <recommendedName>
        <fullName evidence="2">PF03932 family protein CutC</fullName>
    </recommendedName>
</protein>
<dbReference type="Gene3D" id="3.20.20.380">
    <property type="entry name" value="Copper homeostasis (CutC) domain"/>
    <property type="match status" value="1"/>
</dbReference>
<accession>A0A3N2B9I9</accession>
<comment type="similarity">
    <text evidence="1 2">Belongs to the CutC family.</text>
</comment>